<dbReference type="EMBL" id="BMAW01109635">
    <property type="protein sequence ID" value="GFT39308.1"/>
    <property type="molecule type" value="Genomic_DNA"/>
</dbReference>
<evidence type="ECO:0000313" key="3">
    <source>
        <dbReference type="Proteomes" id="UP000887013"/>
    </source>
</evidence>
<evidence type="ECO:0000256" key="1">
    <source>
        <dbReference type="SAM" id="Phobius"/>
    </source>
</evidence>
<reference evidence="2" key="1">
    <citation type="submission" date="2020-08" db="EMBL/GenBank/DDBJ databases">
        <title>Multicomponent nature underlies the extraordinary mechanical properties of spider dragline silk.</title>
        <authorList>
            <person name="Kono N."/>
            <person name="Nakamura H."/>
            <person name="Mori M."/>
            <person name="Yoshida Y."/>
            <person name="Ohtoshi R."/>
            <person name="Malay A.D."/>
            <person name="Moran D.A.P."/>
            <person name="Tomita M."/>
            <person name="Numata K."/>
            <person name="Arakawa K."/>
        </authorList>
    </citation>
    <scope>NUCLEOTIDE SEQUENCE</scope>
</reference>
<protein>
    <submittedName>
        <fullName evidence="2">Uncharacterized protein</fullName>
    </submittedName>
</protein>
<feature type="transmembrane region" description="Helical" evidence="1">
    <location>
        <begin position="12"/>
        <end position="33"/>
    </location>
</feature>
<proteinExistence type="predicted"/>
<name>A0A8X6NWS1_NEPPI</name>
<dbReference type="AlphaFoldDB" id="A0A8X6NWS1"/>
<keyword evidence="3" id="KW-1185">Reference proteome</keyword>
<feature type="non-terminal residue" evidence="2">
    <location>
        <position position="1"/>
    </location>
</feature>
<sequence length="39" mass="4383">EVAFLKALKMLFRYFGSDFILGAASLGIAAHAMRRLQLR</sequence>
<keyword evidence="1" id="KW-0472">Membrane</keyword>
<evidence type="ECO:0000313" key="2">
    <source>
        <dbReference type="EMBL" id="GFT39308.1"/>
    </source>
</evidence>
<keyword evidence="1" id="KW-0812">Transmembrane</keyword>
<accession>A0A8X6NWS1</accession>
<dbReference type="Proteomes" id="UP000887013">
    <property type="component" value="Unassembled WGS sequence"/>
</dbReference>
<comment type="caution">
    <text evidence="2">The sequence shown here is derived from an EMBL/GenBank/DDBJ whole genome shotgun (WGS) entry which is preliminary data.</text>
</comment>
<gene>
    <name evidence="2" type="ORF">NPIL_85241</name>
</gene>
<keyword evidence="1" id="KW-1133">Transmembrane helix</keyword>
<organism evidence="2 3">
    <name type="scientific">Nephila pilipes</name>
    <name type="common">Giant wood spider</name>
    <name type="synonym">Nephila maculata</name>
    <dbReference type="NCBI Taxonomy" id="299642"/>
    <lineage>
        <taxon>Eukaryota</taxon>
        <taxon>Metazoa</taxon>
        <taxon>Ecdysozoa</taxon>
        <taxon>Arthropoda</taxon>
        <taxon>Chelicerata</taxon>
        <taxon>Arachnida</taxon>
        <taxon>Araneae</taxon>
        <taxon>Araneomorphae</taxon>
        <taxon>Entelegynae</taxon>
        <taxon>Araneoidea</taxon>
        <taxon>Nephilidae</taxon>
        <taxon>Nephila</taxon>
    </lineage>
</organism>